<name>A0A7X5QYW9_9MICO</name>
<protein>
    <submittedName>
        <fullName evidence="1">Uncharacterized protein</fullName>
    </submittedName>
</protein>
<sequence>MPERVEITADGLLRVSMNTETHMLGTRVPTVLMTPEEAALQRDALTEFLKGSGL</sequence>
<reference evidence="1 2" key="1">
    <citation type="submission" date="2020-02" db="EMBL/GenBank/DDBJ databases">
        <title>Sequencing the genomes of 1000 actinobacteria strains.</title>
        <authorList>
            <person name="Klenk H.-P."/>
        </authorList>
    </citation>
    <scope>NUCLEOTIDE SEQUENCE [LARGE SCALE GENOMIC DNA]</scope>
    <source>
        <strain evidence="1 2">DSM 27960</strain>
    </source>
</reference>
<organism evidence="1 2">
    <name type="scientific">Lysinibacter cavernae</name>
    <dbReference type="NCBI Taxonomy" id="1640652"/>
    <lineage>
        <taxon>Bacteria</taxon>
        <taxon>Bacillati</taxon>
        <taxon>Actinomycetota</taxon>
        <taxon>Actinomycetes</taxon>
        <taxon>Micrococcales</taxon>
        <taxon>Microbacteriaceae</taxon>
        <taxon>Lysinibacter</taxon>
    </lineage>
</organism>
<evidence type="ECO:0000313" key="2">
    <source>
        <dbReference type="Proteomes" id="UP000541033"/>
    </source>
</evidence>
<proteinExistence type="predicted"/>
<dbReference type="RefSeq" id="WP_167147211.1">
    <property type="nucleotide sequence ID" value="NZ_JAAMOX010000001.1"/>
</dbReference>
<dbReference type="AlphaFoldDB" id="A0A7X5QYW9"/>
<gene>
    <name evidence="1" type="ORF">FHX76_000396</name>
</gene>
<accession>A0A7X5QYW9</accession>
<dbReference type="Proteomes" id="UP000541033">
    <property type="component" value="Unassembled WGS sequence"/>
</dbReference>
<keyword evidence="2" id="KW-1185">Reference proteome</keyword>
<comment type="caution">
    <text evidence="1">The sequence shown here is derived from an EMBL/GenBank/DDBJ whole genome shotgun (WGS) entry which is preliminary data.</text>
</comment>
<dbReference type="EMBL" id="JAAMOX010000001">
    <property type="protein sequence ID" value="NIH52528.1"/>
    <property type="molecule type" value="Genomic_DNA"/>
</dbReference>
<evidence type="ECO:0000313" key="1">
    <source>
        <dbReference type="EMBL" id="NIH52528.1"/>
    </source>
</evidence>